<dbReference type="SMART" id="SM00316">
    <property type="entry name" value="S1"/>
    <property type="match status" value="2"/>
</dbReference>
<feature type="domain" description="S1 motif" evidence="4">
    <location>
        <begin position="210"/>
        <end position="241"/>
    </location>
</feature>
<proteinExistence type="inferred from homology"/>
<dbReference type="PANTHER" id="PTHR10724">
    <property type="entry name" value="30S RIBOSOMAL PROTEIN S1"/>
    <property type="match status" value="1"/>
</dbReference>
<dbReference type="Pfam" id="PF00575">
    <property type="entry name" value="S1"/>
    <property type="match status" value="1"/>
</dbReference>
<keyword evidence="2 5" id="KW-0689">Ribosomal protein</keyword>
<evidence type="ECO:0000256" key="1">
    <source>
        <dbReference type="ARBA" id="ARBA00006767"/>
    </source>
</evidence>
<evidence type="ECO:0000259" key="4">
    <source>
        <dbReference type="PROSITE" id="PS50126"/>
    </source>
</evidence>
<comment type="similarity">
    <text evidence="1">Belongs to the bacterial ribosomal protein bS1 family.</text>
</comment>
<dbReference type="EMBL" id="FNID01000007">
    <property type="protein sequence ID" value="SDM90199.1"/>
    <property type="molecule type" value="Genomic_DNA"/>
</dbReference>
<evidence type="ECO:0000256" key="3">
    <source>
        <dbReference type="ARBA" id="ARBA00023274"/>
    </source>
</evidence>
<dbReference type="GO" id="GO:0006412">
    <property type="term" value="P:translation"/>
    <property type="evidence" value="ECO:0007669"/>
    <property type="project" value="TreeGrafter"/>
</dbReference>
<keyword evidence="6" id="KW-1185">Reference proteome</keyword>
<dbReference type="InterPro" id="IPR012340">
    <property type="entry name" value="NA-bd_OB-fold"/>
</dbReference>
<protein>
    <submittedName>
        <fullName evidence="5">Small subunit ribosomal protein S1</fullName>
    </submittedName>
</protein>
<dbReference type="PANTHER" id="PTHR10724:SF7">
    <property type="entry name" value="SMALL RIBOSOMAL SUBUNIT PROTEIN BS1C"/>
    <property type="match status" value="1"/>
</dbReference>
<keyword evidence="3" id="KW-0687">Ribonucleoprotein</keyword>
<evidence type="ECO:0000313" key="6">
    <source>
        <dbReference type="Proteomes" id="UP000199182"/>
    </source>
</evidence>
<sequence>MSSYKPEGLLLETAENKQHMRSAAALQEACLTNKTLEARAVVCDSEHNLVVDLGIMRGVIPREEGALGIIDGTAKDIAIISRVNKAVCFKVLSLEADSSGKPIAILSRRLAQEECRQSYLAKLRSGDVIPARVTHLEPFGAFVDIGCGIPSLIPIDSISVSRIMHPKDRFRCGQDIYAVVRSIDEAGRICLSHKELLGTWAQNSIFFAPGQTVAGIIRSVEEYGVFVELAPNLAGLAELKEDVAAGQHASVYIKSLIPEKMKVKLIIVDSFEVNNYTPTFSYFITEGHIDRFQYSPDCCSKVVETVFE</sequence>
<gene>
    <name evidence="5" type="ORF">SAMN05192585_10751</name>
</gene>
<dbReference type="Proteomes" id="UP000199182">
    <property type="component" value="Unassembled WGS sequence"/>
</dbReference>
<dbReference type="GO" id="GO:0003735">
    <property type="term" value="F:structural constituent of ribosome"/>
    <property type="evidence" value="ECO:0007669"/>
    <property type="project" value="TreeGrafter"/>
</dbReference>
<reference evidence="5 6" key="1">
    <citation type="submission" date="2016-10" db="EMBL/GenBank/DDBJ databases">
        <authorList>
            <person name="de Groot N.N."/>
        </authorList>
    </citation>
    <scope>NUCLEOTIDE SEQUENCE [LARGE SCALE GENOMIC DNA]</scope>
    <source>
        <strain evidence="5 6">CGMCC 1.5012</strain>
    </source>
</reference>
<dbReference type="GO" id="GO:1990904">
    <property type="term" value="C:ribonucleoprotein complex"/>
    <property type="evidence" value="ECO:0007669"/>
    <property type="project" value="UniProtKB-KW"/>
</dbReference>
<accession>A0A1G9X0D4</accession>
<evidence type="ECO:0000256" key="2">
    <source>
        <dbReference type="ARBA" id="ARBA00022980"/>
    </source>
</evidence>
<dbReference type="Gene3D" id="2.40.50.140">
    <property type="entry name" value="Nucleic acid-binding proteins"/>
    <property type="match status" value="2"/>
</dbReference>
<dbReference type="InterPro" id="IPR003029">
    <property type="entry name" value="S1_domain"/>
</dbReference>
<dbReference type="OrthoDB" id="1777747at2"/>
<dbReference type="InterPro" id="IPR050437">
    <property type="entry name" value="Ribos_protein_bS1-like"/>
</dbReference>
<dbReference type="GO" id="GO:0005840">
    <property type="term" value="C:ribosome"/>
    <property type="evidence" value="ECO:0007669"/>
    <property type="project" value="UniProtKB-KW"/>
</dbReference>
<evidence type="ECO:0000313" key="5">
    <source>
        <dbReference type="EMBL" id="SDM90199.1"/>
    </source>
</evidence>
<dbReference type="GO" id="GO:0003729">
    <property type="term" value="F:mRNA binding"/>
    <property type="evidence" value="ECO:0007669"/>
    <property type="project" value="TreeGrafter"/>
</dbReference>
<dbReference type="SUPFAM" id="SSF50249">
    <property type="entry name" value="Nucleic acid-binding proteins"/>
    <property type="match status" value="2"/>
</dbReference>
<dbReference type="RefSeq" id="WP_092638656.1">
    <property type="nucleotide sequence ID" value="NZ_FNID01000007.1"/>
</dbReference>
<dbReference type="STRING" id="258515.SAMN05192585_10751"/>
<dbReference type="AlphaFoldDB" id="A0A1G9X0D4"/>
<name>A0A1G9X0D4_9FIRM</name>
<dbReference type="PROSITE" id="PS50126">
    <property type="entry name" value="S1"/>
    <property type="match status" value="2"/>
</dbReference>
<organism evidence="5 6">
    <name type="scientific">Acetanaerobacterium elongatum</name>
    <dbReference type="NCBI Taxonomy" id="258515"/>
    <lineage>
        <taxon>Bacteria</taxon>
        <taxon>Bacillati</taxon>
        <taxon>Bacillota</taxon>
        <taxon>Clostridia</taxon>
        <taxon>Eubacteriales</taxon>
        <taxon>Oscillospiraceae</taxon>
        <taxon>Acetanaerobacterium</taxon>
    </lineage>
</organism>
<feature type="domain" description="S1 motif" evidence="4">
    <location>
        <begin position="126"/>
        <end position="194"/>
    </location>
</feature>